<evidence type="ECO:0000256" key="2">
    <source>
        <dbReference type="ARBA" id="ARBA00012121"/>
    </source>
</evidence>
<dbReference type="InterPro" id="IPR059117">
    <property type="entry name" value="APS_kinase_dom"/>
</dbReference>
<evidence type="ECO:0000313" key="10">
    <source>
        <dbReference type="Proteomes" id="UP000233387"/>
    </source>
</evidence>
<evidence type="ECO:0000313" key="9">
    <source>
        <dbReference type="EMBL" id="PKQ70487.1"/>
    </source>
</evidence>
<comment type="similarity">
    <text evidence="6 7">Belongs to the APS kinase family.</text>
</comment>
<feature type="binding site" evidence="6">
    <location>
        <begin position="32"/>
        <end position="39"/>
    </location>
    <ligand>
        <name>ATP</name>
        <dbReference type="ChEBI" id="CHEBI:30616"/>
    </ligand>
</feature>
<dbReference type="EC" id="2.7.1.25" evidence="2 6"/>
<dbReference type="GO" id="GO:0019379">
    <property type="term" value="P:sulfate assimilation, phosphoadenylyl sulfate reduction by phosphoadenylyl-sulfate reductase (thioredoxin)"/>
    <property type="evidence" value="ECO:0007669"/>
    <property type="project" value="TreeGrafter"/>
</dbReference>
<dbReference type="CDD" id="cd02027">
    <property type="entry name" value="APSK"/>
    <property type="match status" value="1"/>
</dbReference>
<keyword evidence="5 6" id="KW-0067">ATP-binding</keyword>
<keyword evidence="6 7" id="KW-0418">Kinase</keyword>
<dbReference type="NCBIfam" id="NF003013">
    <property type="entry name" value="PRK03846.1"/>
    <property type="match status" value="1"/>
</dbReference>
<evidence type="ECO:0000256" key="7">
    <source>
        <dbReference type="RuleBase" id="RU004347"/>
    </source>
</evidence>
<comment type="function">
    <text evidence="6 7">Catalyzes the synthesis of activated sulfate.</text>
</comment>
<protein>
    <recommendedName>
        <fullName evidence="2 6">Adenylyl-sulfate kinase</fullName>
        <ecNumber evidence="2 6">2.7.1.25</ecNumber>
    </recommendedName>
    <alternativeName>
        <fullName evidence="6">APS kinase</fullName>
    </alternativeName>
    <alternativeName>
        <fullName evidence="6">ATP adenosine-5'-phosphosulfate 3'-phosphotransferase</fullName>
    </alternativeName>
    <alternativeName>
        <fullName evidence="6">Adenosine-5'-phosphosulfate kinase</fullName>
    </alternativeName>
</protein>
<keyword evidence="10" id="KW-1185">Reference proteome</keyword>
<keyword evidence="4 6" id="KW-0547">Nucleotide-binding</keyword>
<dbReference type="EMBL" id="NKXO01000005">
    <property type="protein sequence ID" value="PKQ70487.1"/>
    <property type="molecule type" value="Genomic_DNA"/>
</dbReference>
<comment type="caution">
    <text evidence="9">The sequence shown here is derived from an EMBL/GenBank/DDBJ whole genome shotgun (WGS) entry which is preliminary data.</text>
</comment>
<organism evidence="9 10">
    <name type="scientific">Raineya orbicola</name>
    <dbReference type="NCBI Taxonomy" id="2016530"/>
    <lineage>
        <taxon>Bacteria</taxon>
        <taxon>Pseudomonadati</taxon>
        <taxon>Bacteroidota</taxon>
        <taxon>Cytophagia</taxon>
        <taxon>Cytophagales</taxon>
        <taxon>Raineyaceae</taxon>
        <taxon>Raineya</taxon>
    </lineage>
</organism>
<evidence type="ECO:0000256" key="6">
    <source>
        <dbReference type="HAMAP-Rule" id="MF_00065"/>
    </source>
</evidence>
<dbReference type="NCBIfam" id="TIGR00455">
    <property type="entry name" value="apsK"/>
    <property type="match status" value="1"/>
</dbReference>
<name>A0A2N3IJJ8_9BACT</name>
<dbReference type="RefSeq" id="WP_101357674.1">
    <property type="nucleotide sequence ID" value="NZ_NKXO01000005.1"/>
</dbReference>
<dbReference type="GO" id="GO:0010134">
    <property type="term" value="P:sulfate assimilation via adenylyl sulfate reduction"/>
    <property type="evidence" value="ECO:0007669"/>
    <property type="project" value="TreeGrafter"/>
</dbReference>
<dbReference type="GO" id="GO:0004781">
    <property type="term" value="F:sulfate adenylyltransferase (ATP) activity"/>
    <property type="evidence" value="ECO:0007669"/>
    <property type="project" value="TreeGrafter"/>
</dbReference>
<dbReference type="InterPro" id="IPR002891">
    <property type="entry name" value="APS"/>
</dbReference>
<dbReference type="SUPFAM" id="SSF52540">
    <property type="entry name" value="P-loop containing nucleoside triphosphate hydrolases"/>
    <property type="match status" value="1"/>
</dbReference>
<dbReference type="Gene3D" id="3.40.50.300">
    <property type="entry name" value="P-loop containing nucleotide triphosphate hydrolases"/>
    <property type="match status" value="1"/>
</dbReference>
<dbReference type="Proteomes" id="UP000233387">
    <property type="component" value="Unassembled WGS sequence"/>
</dbReference>
<feature type="domain" description="APS kinase" evidence="8">
    <location>
        <begin position="25"/>
        <end position="172"/>
    </location>
</feature>
<dbReference type="InterPro" id="IPR027417">
    <property type="entry name" value="P-loop_NTPase"/>
</dbReference>
<keyword evidence="3 6" id="KW-0808">Transferase</keyword>
<evidence type="ECO:0000256" key="4">
    <source>
        <dbReference type="ARBA" id="ARBA00022741"/>
    </source>
</evidence>
<dbReference type="PANTHER" id="PTHR42700:SF1">
    <property type="entry name" value="SULFATE ADENYLYLTRANSFERASE"/>
    <property type="match status" value="1"/>
</dbReference>
<evidence type="ECO:0000256" key="3">
    <source>
        <dbReference type="ARBA" id="ARBA00022679"/>
    </source>
</evidence>
<dbReference type="GO" id="GO:0005524">
    <property type="term" value="F:ATP binding"/>
    <property type="evidence" value="ECO:0007669"/>
    <property type="project" value="UniProtKB-UniRule"/>
</dbReference>
<dbReference type="InterPro" id="IPR050512">
    <property type="entry name" value="Sulf_AdTrans/APS_kinase"/>
</dbReference>
<reference evidence="9 10" key="1">
    <citation type="submission" date="2017-06" db="EMBL/GenBank/DDBJ databases">
        <title>Raineya orbicola gen. nov., sp. nov. a slightly thermophilic bacterium of the phylum Bacteroidetes and the description of Raineyaceae fam. nov.</title>
        <authorList>
            <person name="Albuquerque L."/>
            <person name="Polonia A.R.M."/>
            <person name="Barroso C."/>
            <person name="Froufe H.J.C."/>
            <person name="Lage O."/>
            <person name="Lobo-Da-Cunha A."/>
            <person name="Egas C."/>
            <person name="Da Costa M.S."/>
        </authorList>
    </citation>
    <scope>NUCLEOTIDE SEQUENCE [LARGE SCALE GENOMIC DNA]</scope>
    <source>
        <strain evidence="9 10">SPSPC-11</strain>
    </source>
</reference>
<dbReference type="UniPathway" id="UPA00140">
    <property type="reaction ID" value="UER00205"/>
</dbReference>
<gene>
    <name evidence="6" type="primary">cysC</name>
    <name evidence="9" type="ORF">Rain11_0407</name>
</gene>
<dbReference type="Pfam" id="PF01583">
    <property type="entry name" value="APS_kinase"/>
    <property type="match status" value="1"/>
</dbReference>
<dbReference type="GO" id="GO:0070814">
    <property type="term" value="P:hydrogen sulfide biosynthetic process"/>
    <property type="evidence" value="ECO:0007669"/>
    <property type="project" value="UniProtKB-UniRule"/>
</dbReference>
<dbReference type="AlphaFoldDB" id="A0A2N3IJJ8"/>
<feature type="active site" description="Phosphoserine intermediate" evidence="6">
    <location>
        <position position="106"/>
    </location>
</feature>
<accession>A0A2N3IJJ8</accession>
<comment type="pathway">
    <text evidence="6 7">Sulfur metabolism; hydrogen sulfide biosynthesis; sulfite from sulfate: step 2/3.</text>
</comment>
<evidence type="ECO:0000256" key="5">
    <source>
        <dbReference type="ARBA" id="ARBA00022840"/>
    </source>
</evidence>
<proteinExistence type="inferred from homology"/>
<keyword evidence="6" id="KW-0597">Phosphoprotein</keyword>
<dbReference type="GO" id="GO:0005737">
    <property type="term" value="C:cytoplasm"/>
    <property type="evidence" value="ECO:0007669"/>
    <property type="project" value="TreeGrafter"/>
</dbReference>
<comment type="catalytic activity">
    <reaction evidence="1 6 7">
        <text>adenosine 5'-phosphosulfate + ATP = 3'-phosphoadenylyl sulfate + ADP + H(+)</text>
        <dbReference type="Rhea" id="RHEA:24152"/>
        <dbReference type="ChEBI" id="CHEBI:15378"/>
        <dbReference type="ChEBI" id="CHEBI:30616"/>
        <dbReference type="ChEBI" id="CHEBI:58243"/>
        <dbReference type="ChEBI" id="CHEBI:58339"/>
        <dbReference type="ChEBI" id="CHEBI:456216"/>
        <dbReference type="EC" id="2.7.1.25"/>
    </reaction>
</comment>
<dbReference type="OrthoDB" id="9804504at2"/>
<sequence>MTTTEIFPTEFLQRSHKEALLEQKSKVIWFLGLSGAGKSELALLLEKKLYERGFLTQVLDGDNLRSGLNNNLGFSEADRKENIRRAAEVAKILMNCGVIVIASFISPTNEIQKLVRDIVGEDFIEIFLDCPLEVCEQRDVKGLYAKARAGLIKNFTGIDSPFEKPLNPDLVLHTHLQSKEECLEQILDLILPKITKV</sequence>
<evidence type="ECO:0000256" key="1">
    <source>
        <dbReference type="ARBA" id="ARBA00001823"/>
    </source>
</evidence>
<dbReference type="GO" id="GO:0004020">
    <property type="term" value="F:adenylylsulfate kinase activity"/>
    <property type="evidence" value="ECO:0007669"/>
    <property type="project" value="UniProtKB-UniRule"/>
</dbReference>
<dbReference type="PANTHER" id="PTHR42700">
    <property type="entry name" value="SULFATE ADENYLYLTRANSFERASE"/>
    <property type="match status" value="1"/>
</dbReference>
<evidence type="ECO:0000259" key="8">
    <source>
        <dbReference type="Pfam" id="PF01583"/>
    </source>
</evidence>
<dbReference type="HAMAP" id="MF_00065">
    <property type="entry name" value="Adenylyl_sulf_kinase"/>
    <property type="match status" value="1"/>
</dbReference>